<accession>A0A5J6MHM5</accession>
<evidence type="ECO:0008006" key="3">
    <source>
        <dbReference type="Google" id="ProtNLM"/>
    </source>
</evidence>
<dbReference type="Proteomes" id="UP000326202">
    <property type="component" value="Chromosome"/>
</dbReference>
<evidence type="ECO:0000313" key="1">
    <source>
        <dbReference type="EMBL" id="QEX16591.1"/>
    </source>
</evidence>
<dbReference type="KEGG" id="htq:FRZ44_18860"/>
<keyword evidence="2" id="KW-1185">Reference proteome</keyword>
<dbReference type="AlphaFoldDB" id="A0A5J6MHM5"/>
<evidence type="ECO:0000313" key="2">
    <source>
        <dbReference type="Proteomes" id="UP000326202"/>
    </source>
</evidence>
<dbReference type="InterPro" id="IPR018721">
    <property type="entry name" value="DUF2252"/>
</dbReference>
<sequence>MDVLAILRASDKGRIKHLLPIRYGRMLQSPFTFYRGSAALMAADLANTPTTGIRVQGCGDCHLLNFGGFATPERNILLDINDFDETLPAPWEWDVKRLVASFVLAARSQGLSESDARDMAVGCARSYRKRLREYAGMSPLEVWYSRITVEDLVAAAPASTRQRFEGRLRKRMATEIEKSSAEMAYPQLAGMVSGKIRIHDAPPLIFHPGADTGGISVEEFRSRVEEGLKVYRETLSDDRRELLDQYRLVDAAIKVVGIGSVGTHCFILLMMSANNDPLFLQIKEARQSVLEPYAGKSAYLHPGQRVVVGQRLMQPATDVFMGWATGRGGRHFYVRQLRDAKIKPMVEAMDTEVMSFFAKMCGWGLARAHAKSGTQELVISGYLGSQDNFDEAMGSFAVAYADQAERDHATLKAAVRAGKIEVHIES</sequence>
<gene>
    <name evidence="1" type="ORF">FRZ44_18860</name>
</gene>
<proteinExistence type="predicted"/>
<dbReference type="PANTHER" id="PTHR39441">
    <property type="entry name" value="DUF2252 DOMAIN-CONTAINING PROTEIN"/>
    <property type="match status" value="1"/>
</dbReference>
<protein>
    <recommendedName>
        <fullName evidence="3">DUF2252 domain-containing protein</fullName>
    </recommendedName>
</protein>
<name>A0A5J6MHM5_9PROT</name>
<reference evidence="1 2" key="1">
    <citation type="submission" date="2019-08" db="EMBL/GenBank/DDBJ databases">
        <title>Hyperibacter terrae gen. nov., sp. nov. and Hyperibacter viscosus sp. nov., two new members in the family Rhodospirillaceae isolated from the rhizosphere of Hypericum perforatum.</title>
        <authorList>
            <person name="Noviana Z."/>
        </authorList>
    </citation>
    <scope>NUCLEOTIDE SEQUENCE [LARGE SCALE GENOMIC DNA]</scope>
    <source>
        <strain evidence="1 2">R5913</strain>
    </source>
</reference>
<organism evidence="1 2">
    <name type="scientific">Hypericibacter terrae</name>
    <dbReference type="NCBI Taxonomy" id="2602015"/>
    <lineage>
        <taxon>Bacteria</taxon>
        <taxon>Pseudomonadati</taxon>
        <taxon>Pseudomonadota</taxon>
        <taxon>Alphaproteobacteria</taxon>
        <taxon>Rhodospirillales</taxon>
        <taxon>Dongiaceae</taxon>
        <taxon>Hypericibacter</taxon>
    </lineage>
</organism>
<dbReference type="EMBL" id="CP042906">
    <property type="protein sequence ID" value="QEX16591.1"/>
    <property type="molecule type" value="Genomic_DNA"/>
</dbReference>
<dbReference type="Pfam" id="PF10009">
    <property type="entry name" value="DUF2252"/>
    <property type="match status" value="1"/>
</dbReference>
<dbReference type="PANTHER" id="PTHR39441:SF1">
    <property type="entry name" value="DUF2252 DOMAIN-CONTAINING PROTEIN"/>
    <property type="match status" value="1"/>
</dbReference>